<gene>
    <name evidence="4" type="ORF">J4709_34195</name>
</gene>
<keyword evidence="5" id="KW-1185">Reference proteome</keyword>
<accession>A0ABS3S109</accession>
<feature type="domain" description="Carrier" evidence="3">
    <location>
        <begin position="3"/>
        <end position="81"/>
    </location>
</feature>
<dbReference type="InterPro" id="IPR036736">
    <property type="entry name" value="ACP-like_sf"/>
</dbReference>
<keyword evidence="2" id="KW-0597">Phosphoprotein</keyword>
<dbReference type="EMBL" id="JAGEPF010000023">
    <property type="protein sequence ID" value="MBO2462632.1"/>
    <property type="molecule type" value="Genomic_DNA"/>
</dbReference>
<dbReference type="PROSITE" id="PS50075">
    <property type="entry name" value="CARRIER"/>
    <property type="match status" value="1"/>
</dbReference>
<dbReference type="Gene3D" id="1.10.1200.10">
    <property type="entry name" value="ACP-like"/>
    <property type="match status" value="1"/>
</dbReference>
<reference evidence="4 5" key="1">
    <citation type="submission" date="2021-03" db="EMBL/GenBank/DDBJ databases">
        <title>Actinomadura violae sp. nov., isolated from lichen in Thailand.</title>
        <authorList>
            <person name="Kanchanasin P."/>
            <person name="Saeng-In P."/>
            <person name="Phongsopitanun W."/>
            <person name="Yuki M."/>
            <person name="Kudo T."/>
            <person name="Ohkuma M."/>
            <person name="Tanasupawat S."/>
        </authorList>
    </citation>
    <scope>NUCLEOTIDE SEQUENCE [LARGE SCALE GENOMIC DNA]</scope>
    <source>
        <strain evidence="4 5">LCR2-06</strain>
    </source>
</reference>
<organism evidence="4 5">
    <name type="scientific">Actinomadura violacea</name>
    <dbReference type="NCBI Taxonomy" id="2819934"/>
    <lineage>
        <taxon>Bacteria</taxon>
        <taxon>Bacillati</taxon>
        <taxon>Actinomycetota</taxon>
        <taxon>Actinomycetes</taxon>
        <taxon>Streptosporangiales</taxon>
        <taxon>Thermomonosporaceae</taxon>
        <taxon>Actinomadura</taxon>
    </lineage>
</organism>
<dbReference type="SMART" id="SM00823">
    <property type="entry name" value="PKS_PP"/>
    <property type="match status" value="1"/>
</dbReference>
<evidence type="ECO:0000256" key="1">
    <source>
        <dbReference type="ARBA" id="ARBA00022450"/>
    </source>
</evidence>
<comment type="caution">
    <text evidence="4">The sequence shown here is derived from an EMBL/GenBank/DDBJ whole genome shotgun (WGS) entry which is preliminary data.</text>
</comment>
<dbReference type="Proteomes" id="UP000680206">
    <property type="component" value="Unassembled WGS sequence"/>
</dbReference>
<evidence type="ECO:0000313" key="4">
    <source>
        <dbReference type="EMBL" id="MBO2462632.1"/>
    </source>
</evidence>
<keyword evidence="1" id="KW-0596">Phosphopantetheine</keyword>
<dbReference type="SUPFAM" id="SSF47336">
    <property type="entry name" value="ACP-like"/>
    <property type="match status" value="1"/>
</dbReference>
<dbReference type="RefSeq" id="WP_208247078.1">
    <property type="nucleotide sequence ID" value="NZ_JAGEPF010000023.1"/>
</dbReference>
<protein>
    <submittedName>
        <fullName evidence="4">Acyl carrier protein</fullName>
    </submittedName>
</protein>
<proteinExistence type="predicted"/>
<name>A0ABS3S109_9ACTN</name>
<evidence type="ECO:0000256" key="2">
    <source>
        <dbReference type="ARBA" id="ARBA00022553"/>
    </source>
</evidence>
<evidence type="ECO:0000313" key="5">
    <source>
        <dbReference type="Proteomes" id="UP000680206"/>
    </source>
</evidence>
<dbReference type="Pfam" id="PF00550">
    <property type="entry name" value="PP-binding"/>
    <property type="match status" value="1"/>
</dbReference>
<dbReference type="InterPro" id="IPR020806">
    <property type="entry name" value="PKS_PP-bd"/>
</dbReference>
<evidence type="ECO:0000259" key="3">
    <source>
        <dbReference type="PROSITE" id="PS50075"/>
    </source>
</evidence>
<dbReference type="InterPro" id="IPR009081">
    <property type="entry name" value="PP-bd_ACP"/>
</dbReference>
<sequence length="85" mass="9230">MAGLTLDELNRILVECAGEAGGAAPAGDIHDVEFEVLGYDSIALMETAARLERDYGIRFEDEEIVEAATPRILLELVNRELAKVA</sequence>